<dbReference type="RefSeq" id="WP_434028727.1">
    <property type="nucleotide sequence ID" value="NZ_BNBA01000006.1"/>
</dbReference>
<dbReference type="Proteomes" id="UP000623958">
    <property type="component" value="Unassembled WGS sequence"/>
</dbReference>
<name>A0A919KHL3_9XANT</name>
<feature type="chain" id="PRO_5037771375" description="DUF2501 domain-containing protein" evidence="2">
    <location>
        <begin position="22"/>
        <end position="149"/>
    </location>
</feature>
<proteinExistence type="predicted"/>
<reference evidence="3" key="2">
    <citation type="submission" date="2020-09" db="EMBL/GenBank/DDBJ databases">
        <authorList>
            <person name="Sun Q."/>
            <person name="Ohkuma M."/>
        </authorList>
    </citation>
    <scope>NUCLEOTIDE SEQUENCE</scope>
    <source>
        <strain evidence="3">JCM 13306</strain>
    </source>
</reference>
<accession>A0A919KHL3</accession>
<gene>
    <name evidence="3" type="ORF">GCM10009090_10410</name>
</gene>
<feature type="region of interest" description="Disordered" evidence="1">
    <location>
        <begin position="101"/>
        <end position="121"/>
    </location>
</feature>
<reference evidence="3" key="1">
    <citation type="journal article" date="2014" name="Int. J. Syst. Evol. Microbiol.">
        <title>Complete genome sequence of Corynebacterium casei LMG S-19264T (=DSM 44701T), isolated from a smear-ripened cheese.</title>
        <authorList>
            <consortium name="US DOE Joint Genome Institute (JGI-PGF)"/>
            <person name="Walter F."/>
            <person name="Albersmeier A."/>
            <person name="Kalinowski J."/>
            <person name="Ruckert C."/>
        </authorList>
    </citation>
    <scope>NUCLEOTIDE SEQUENCE</scope>
    <source>
        <strain evidence="3">JCM 13306</strain>
    </source>
</reference>
<dbReference type="InterPro" id="IPR019637">
    <property type="entry name" value="DUF2501"/>
</dbReference>
<keyword evidence="4" id="KW-1185">Reference proteome</keyword>
<evidence type="ECO:0000313" key="4">
    <source>
        <dbReference type="Proteomes" id="UP000623958"/>
    </source>
</evidence>
<dbReference type="Pfam" id="PF10696">
    <property type="entry name" value="DUF2501"/>
    <property type="match status" value="1"/>
</dbReference>
<organism evidence="3 4">
    <name type="scientific">Xanthomonas boreopolis</name>
    <dbReference type="NCBI Taxonomy" id="86183"/>
    <lineage>
        <taxon>Bacteria</taxon>
        <taxon>Pseudomonadati</taxon>
        <taxon>Pseudomonadota</taxon>
        <taxon>Gammaproteobacteria</taxon>
        <taxon>Lysobacterales</taxon>
        <taxon>Lysobacteraceae</taxon>
        <taxon>Xanthomonas</taxon>
    </lineage>
</organism>
<evidence type="ECO:0000256" key="1">
    <source>
        <dbReference type="SAM" id="MobiDB-lite"/>
    </source>
</evidence>
<evidence type="ECO:0008006" key="5">
    <source>
        <dbReference type="Google" id="ProtNLM"/>
    </source>
</evidence>
<comment type="caution">
    <text evidence="3">The sequence shown here is derived from an EMBL/GenBank/DDBJ whole genome shotgun (WGS) entry which is preliminary data.</text>
</comment>
<dbReference type="AlphaFoldDB" id="A0A919KHL3"/>
<evidence type="ECO:0000313" key="3">
    <source>
        <dbReference type="EMBL" id="GHH50092.1"/>
    </source>
</evidence>
<evidence type="ECO:0000256" key="2">
    <source>
        <dbReference type="SAM" id="SignalP"/>
    </source>
</evidence>
<sequence length="149" mass="14884">MKTSVVVLSLGMLCASASVGAVDLKGLKDKLGGGQQAGAPESTAGQGGLAGMLGGAALPGMDSSVGGNAAGALQYCIKNNYLSANAASGIKDKLLSKVSGQQGQDEGYQRGEQGLLSGSDGKSLDLKSVSDKVKRKACDYVLDNAKSMI</sequence>
<dbReference type="EMBL" id="BNBA01000006">
    <property type="protein sequence ID" value="GHH50092.1"/>
    <property type="molecule type" value="Genomic_DNA"/>
</dbReference>
<protein>
    <recommendedName>
        <fullName evidence="5">DUF2501 domain-containing protein</fullName>
    </recommendedName>
</protein>
<feature type="signal peptide" evidence="2">
    <location>
        <begin position="1"/>
        <end position="21"/>
    </location>
</feature>
<keyword evidence="2" id="KW-0732">Signal</keyword>